<dbReference type="InterPro" id="IPR021109">
    <property type="entry name" value="Peptidase_aspartic_dom_sf"/>
</dbReference>
<keyword evidence="2" id="KW-0378">Hydrolase</keyword>
<reference evidence="2 3" key="1">
    <citation type="submission" date="2015-08" db="EMBL/GenBank/DDBJ databases">
        <title>Antibacterial properties of a collection of Vibrionaceae strains.</title>
        <authorList>
            <person name="Giubergia S."/>
        </authorList>
    </citation>
    <scope>NUCLEOTIDE SEQUENCE [LARGE SCALE GENOMIC DNA]</scope>
    <source>
        <strain evidence="2 3">S0821</strain>
    </source>
</reference>
<dbReference type="GO" id="GO:0006508">
    <property type="term" value="P:proteolysis"/>
    <property type="evidence" value="ECO:0007669"/>
    <property type="project" value="UniProtKB-KW"/>
</dbReference>
<protein>
    <submittedName>
        <fullName evidence="2">ATP-dependent Zn protease</fullName>
    </submittedName>
</protein>
<keyword evidence="2" id="KW-0645">Protease</keyword>
<sequence length="247" mass="27937">MFKRIAPVVALTMLSGCTLLKGDEYHQATLDAIQQSESTLSNKMTNLELHISNQMDYIDSLESQVVSLKSEVKELKSVAEQTHTVIETPPAEVQAMAVQTKPRHEVVLGEIEKVTIDTLKKNFDARIDTGAATSSLNAVDVEEFERNGKNWVRFHLSDETGAKDDSAWIEAPILRYVRIRQSTSDQSERRAVVELWVKLGDIHEKTQFTLADRSQMSHPILLGREFIRDIAVVDVSRKYIQTETKIK</sequence>
<name>A0A0Q2RPQ0_VIBFU</name>
<accession>A0A0Q2RPQ0</accession>
<dbReference type="Proteomes" id="UP000051221">
    <property type="component" value="Unassembled WGS sequence"/>
</dbReference>
<dbReference type="Gene3D" id="2.40.70.10">
    <property type="entry name" value="Acid Proteases"/>
    <property type="match status" value="1"/>
</dbReference>
<dbReference type="InParanoid" id="A0A0Q2RPQ0"/>
<evidence type="ECO:0000313" key="3">
    <source>
        <dbReference type="Proteomes" id="UP000051221"/>
    </source>
</evidence>
<dbReference type="InterPro" id="IPR008503">
    <property type="entry name" value="Asp_endopeptidase"/>
</dbReference>
<evidence type="ECO:0000313" key="2">
    <source>
        <dbReference type="EMBL" id="KQH85974.1"/>
    </source>
</evidence>
<organism evidence="2 3">
    <name type="scientific">Vibrio furnissii</name>
    <dbReference type="NCBI Taxonomy" id="29494"/>
    <lineage>
        <taxon>Bacteria</taxon>
        <taxon>Pseudomonadati</taxon>
        <taxon>Pseudomonadota</taxon>
        <taxon>Gammaproteobacteria</taxon>
        <taxon>Vibrionales</taxon>
        <taxon>Vibrionaceae</taxon>
        <taxon>Vibrio</taxon>
    </lineage>
</organism>
<comment type="caution">
    <text evidence="2">The sequence shown here is derived from an EMBL/GenBank/DDBJ whole genome shotgun (WGS) entry which is preliminary data.</text>
</comment>
<dbReference type="AlphaFoldDB" id="A0A0Q2RPQ0"/>
<dbReference type="RefSeq" id="WP_055466190.1">
    <property type="nucleotide sequence ID" value="NZ_CP089603.1"/>
</dbReference>
<keyword evidence="3" id="KW-1185">Reference proteome</keyword>
<gene>
    <name evidence="2" type="ORF">AMR76_11905</name>
</gene>
<dbReference type="EMBL" id="LKHS01000009">
    <property type="protein sequence ID" value="KQH85974.1"/>
    <property type="molecule type" value="Genomic_DNA"/>
</dbReference>
<dbReference type="PANTHER" id="PTHR38037:SF2">
    <property type="entry name" value="ATP-DEPENDENT ZINC PROTEASE DOMAIN-CONTAINING PROTEIN-RELATED"/>
    <property type="match status" value="1"/>
</dbReference>
<dbReference type="SUPFAM" id="SSF50630">
    <property type="entry name" value="Acid proteases"/>
    <property type="match status" value="1"/>
</dbReference>
<dbReference type="PROSITE" id="PS51257">
    <property type="entry name" value="PROKAR_LIPOPROTEIN"/>
    <property type="match status" value="1"/>
</dbReference>
<proteinExistence type="predicted"/>
<dbReference type="GO" id="GO:0008233">
    <property type="term" value="F:peptidase activity"/>
    <property type="evidence" value="ECO:0007669"/>
    <property type="project" value="UniProtKB-KW"/>
</dbReference>
<dbReference type="Pfam" id="PF05618">
    <property type="entry name" value="Zn_protease"/>
    <property type="match status" value="1"/>
</dbReference>
<dbReference type="PANTHER" id="PTHR38037">
    <property type="entry name" value="ZN_PROTEASE DOMAIN-CONTAINING PROTEIN"/>
    <property type="match status" value="1"/>
</dbReference>
<evidence type="ECO:0000259" key="1">
    <source>
        <dbReference type="Pfam" id="PF05618"/>
    </source>
</evidence>
<feature type="domain" description="Retropepsin-like aspartic endopeptidase" evidence="1">
    <location>
        <begin position="107"/>
        <end position="243"/>
    </location>
</feature>
<dbReference type="Gene3D" id="1.20.5.340">
    <property type="match status" value="1"/>
</dbReference>